<feature type="region of interest" description="Disordered" evidence="9">
    <location>
        <begin position="545"/>
        <end position="572"/>
    </location>
</feature>
<evidence type="ECO:0000256" key="5">
    <source>
        <dbReference type="ARBA" id="ARBA00022989"/>
    </source>
</evidence>
<comment type="similarity">
    <text evidence="2 8">Belongs to the DHHC palmitoyltransferase family.</text>
</comment>
<comment type="domain">
    <text evidence="8">The DHHC domain is required for palmitoyltransferase activity.</text>
</comment>
<keyword evidence="12" id="KW-1185">Reference proteome</keyword>
<keyword evidence="7 8" id="KW-0012">Acyltransferase</keyword>
<comment type="caution">
    <text evidence="11">The sequence shown here is derived from an EMBL/GenBank/DDBJ whole genome shotgun (WGS) entry which is preliminary data.</text>
</comment>
<dbReference type="PANTHER" id="PTHR22883">
    <property type="entry name" value="ZINC FINGER DHHC DOMAIN CONTAINING PROTEIN"/>
    <property type="match status" value="1"/>
</dbReference>
<comment type="subcellular location">
    <subcellularLocation>
        <location evidence="1">Membrane</location>
        <topology evidence="1">Multi-pass membrane protein</topology>
    </subcellularLocation>
</comment>
<dbReference type="GO" id="GO:0019706">
    <property type="term" value="F:protein-cysteine S-palmitoyltransferase activity"/>
    <property type="evidence" value="ECO:0007669"/>
    <property type="project" value="UniProtKB-EC"/>
</dbReference>
<dbReference type="GO" id="GO:0005783">
    <property type="term" value="C:endoplasmic reticulum"/>
    <property type="evidence" value="ECO:0007669"/>
    <property type="project" value="TreeGrafter"/>
</dbReference>
<dbReference type="InterPro" id="IPR001594">
    <property type="entry name" value="Palmitoyltrfase_DHHC"/>
</dbReference>
<evidence type="ECO:0000259" key="10">
    <source>
        <dbReference type="Pfam" id="PF01529"/>
    </source>
</evidence>
<keyword evidence="5 8" id="KW-1133">Transmembrane helix</keyword>
<dbReference type="Pfam" id="PF01529">
    <property type="entry name" value="DHHC"/>
    <property type="match status" value="1"/>
</dbReference>
<dbReference type="Proteomes" id="UP000775213">
    <property type="component" value="Unassembled WGS sequence"/>
</dbReference>
<keyword evidence="4 8" id="KW-0812">Transmembrane</keyword>
<dbReference type="EMBL" id="JAGFBR010000009">
    <property type="protein sequence ID" value="KAH0460761.1"/>
    <property type="molecule type" value="Genomic_DNA"/>
</dbReference>
<dbReference type="EC" id="2.3.1.225" evidence="8"/>
<evidence type="ECO:0000256" key="3">
    <source>
        <dbReference type="ARBA" id="ARBA00022679"/>
    </source>
</evidence>
<gene>
    <name evidence="11" type="ORF">IEQ34_008336</name>
</gene>
<protein>
    <recommendedName>
        <fullName evidence="8">S-acyltransferase</fullName>
        <ecNumber evidence="8">2.3.1.225</ecNumber>
    </recommendedName>
    <alternativeName>
        <fullName evidence="8">Palmitoyltransferase</fullName>
    </alternativeName>
</protein>
<dbReference type="AlphaFoldDB" id="A0AAV7GXG6"/>
<proteinExistence type="inferred from homology"/>
<evidence type="ECO:0000256" key="9">
    <source>
        <dbReference type="SAM" id="MobiDB-lite"/>
    </source>
</evidence>
<feature type="transmembrane region" description="Helical" evidence="8">
    <location>
        <begin position="262"/>
        <end position="290"/>
    </location>
</feature>
<accession>A0AAV7GXG6</accession>
<evidence type="ECO:0000256" key="6">
    <source>
        <dbReference type="ARBA" id="ARBA00023136"/>
    </source>
</evidence>
<evidence type="ECO:0000256" key="1">
    <source>
        <dbReference type="ARBA" id="ARBA00004141"/>
    </source>
</evidence>
<organism evidence="11 12">
    <name type="scientific">Dendrobium chrysotoxum</name>
    <name type="common">Orchid</name>
    <dbReference type="NCBI Taxonomy" id="161865"/>
    <lineage>
        <taxon>Eukaryota</taxon>
        <taxon>Viridiplantae</taxon>
        <taxon>Streptophyta</taxon>
        <taxon>Embryophyta</taxon>
        <taxon>Tracheophyta</taxon>
        <taxon>Spermatophyta</taxon>
        <taxon>Magnoliopsida</taxon>
        <taxon>Liliopsida</taxon>
        <taxon>Asparagales</taxon>
        <taxon>Orchidaceae</taxon>
        <taxon>Epidendroideae</taxon>
        <taxon>Malaxideae</taxon>
        <taxon>Dendrobiinae</taxon>
        <taxon>Dendrobium</taxon>
    </lineage>
</organism>
<dbReference type="GO" id="GO:0006612">
    <property type="term" value="P:protein targeting to membrane"/>
    <property type="evidence" value="ECO:0007669"/>
    <property type="project" value="TreeGrafter"/>
</dbReference>
<name>A0AAV7GXG6_DENCH</name>
<sequence>MVPNCKLRRLYQVWNGSNPHKFWLDEKIKDFAHITVCCLQRFFCGGRLIFGPDVASLLLSMVMIAGPTITFCYQIIVKIRNHEKSHEGDWFHDYHHVLGFPVLVVTSITLLADLGFLLLTSSRDPGIIPRNTQSLDSSEVSDVNTPSIEWINGRTPRMRFPPTKEVIVNGFAVKLKFCETCLLFRPPRTSHCSICNNCVQKFDHHCPWVGQCIGLRNYRFFLLFISTSTFLCVYVFTLSLANIFQERKNYHNSTMKLILGEIISVILMLYTFLAVWFVGGLTVFHLYLIYTNQTTYENFRYRFDKNNNPFDKGLLGNIKEVFFSRIAPSMINFRAWVLDEPVGSISYAPHLGIDVISTSEKFDTEMGDKMPNPTTAHNLDYNFINEYQKNFDKLQDKAQDPFALANIQENDCQGSKGDQHSCAGKDGTFVDCSDGKIENETVIDGAAIEGICSIATVVPANQDVNTHQHECFEKRARSKMAFYGFYTGVQARGRCLVWTVSRAQVARHERWSRGRRGVDDGHWFGSQIWAISKYTANAHLASRHLSPSSTTADPFATAGHHRQPPPPSTLCQRRPASPTLLHRLPLPSSADSHWQWPAASLHLQCWSPRIPFSINQNCEPIFRVISGPSILLFKDVKMVPKSKLKVLCATIVCSSFSVQLLYSLRLRSALCYS</sequence>
<dbReference type="GO" id="GO:0005794">
    <property type="term" value="C:Golgi apparatus"/>
    <property type="evidence" value="ECO:0007669"/>
    <property type="project" value="TreeGrafter"/>
</dbReference>
<dbReference type="GO" id="GO:0016020">
    <property type="term" value="C:membrane"/>
    <property type="evidence" value="ECO:0007669"/>
    <property type="project" value="UniProtKB-SubCell"/>
</dbReference>
<feature type="transmembrane region" description="Helical" evidence="8">
    <location>
        <begin position="57"/>
        <end position="77"/>
    </location>
</feature>
<dbReference type="PROSITE" id="PS50216">
    <property type="entry name" value="DHHC"/>
    <property type="match status" value="1"/>
</dbReference>
<evidence type="ECO:0000256" key="4">
    <source>
        <dbReference type="ARBA" id="ARBA00022692"/>
    </source>
</evidence>
<dbReference type="InterPro" id="IPR039859">
    <property type="entry name" value="PFA4/ZDH16/20/ERF2-like"/>
</dbReference>
<evidence type="ECO:0000256" key="8">
    <source>
        <dbReference type="RuleBase" id="RU079119"/>
    </source>
</evidence>
<evidence type="ECO:0000313" key="11">
    <source>
        <dbReference type="EMBL" id="KAH0460761.1"/>
    </source>
</evidence>
<keyword evidence="6 8" id="KW-0472">Membrane</keyword>
<evidence type="ECO:0000313" key="12">
    <source>
        <dbReference type="Proteomes" id="UP000775213"/>
    </source>
</evidence>
<feature type="transmembrane region" description="Helical" evidence="8">
    <location>
        <begin position="220"/>
        <end position="242"/>
    </location>
</feature>
<feature type="transmembrane region" description="Helical" evidence="8">
    <location>
        <begin position="97"/>
        <end position="120"/>
    </location>
</feature>
<dbReference type="PANTHER" id="PTHR22883:SF320">
    <property type="entry name" value="S-ACYLTRANSFERASE"/>
    <property type="match status" value="1"/>
</dbReference>
<keyword evidence="3 8" id="KW-0808">Transferase</keyword>
<evidence type="ECO:0000256" key="7">
    <source>
        <dbReference type="ARBA" id="ARBA00023315"/>
    </source>
</evidence>
<evidence type="ECO:0000256" key="2">
    <source>
        <dbReference type="ARBA" id="ARBA00008574"/>
    </source>
</evidence>
<reference evidence="11 12" key="1">
    <citation type="journal article" date="2021" name="Hortic Res">
        <title>Chromosome-scale assembly of the Dendrobium chrysotoxum genome enhances the understanding of orchid evolution.</title>
        <authorList>
            <person name="Zhang Y."/>
            <person name="Zhang G.Q."/>
            <person name="Zhang D."/>
            <person name="Liu X.D."/>
            <person name="Xu X.Y."/>
            <person name="Sun W.H."/>
            <person name="Yu X."/>
            <person name="Zhu X."/>
            <person name="Wang Z.W."/>
            <person name="Zhao X."/>
            <person name="Zhong W.Y."/>
            <person name="Chen H."/>
            <person name="Yin W.L."/>
            <person name="Huang T."/>
            <person name="Niu S.C."/>
            <person name="Liu Z.J."/>
        </authorList>
    </citation>
    <scope>NUCLEOTIDE SEQUENCE [LARGE SCALE GENOMIC DNA]</scope>
    <source>
        <strain evidence="11">Lindl</strain>
    </source>
</reference>
<comment type="catalytic activity">
    <reaction evidence="8">
        <text>L-cysteinyl-[protein] + hexadecanoyl-CoA = S-hexadecanoyl-L-cysteinyl-[protein] + CoA</text>
        <dbReference type="Rhea" id="RHEA:36683"/>
        <dbReference type="Rhea" id="RHEA-COMP:10131"/>
        <dbReference type="Rhea" id="RHEA-COMP:11032"/>
        <dbReference type="ChEBI" id="CHEBI:29950"/>
        <dbReference type="ChEBI" id="CHEBI:57287"/>
        <dbReference type="ChEBI" id="CHEBI:57379"/>
        <dbReference type="ChEBI" id="CHEBI:74151"/>
        <dbReference type="EC" id="2.3.1.225"/>
    </reaction>
</comment>
<feature type="domain" description="Palmitoyltransferase DHHC" evidence="10">
    <location>
        <begin position="175"/>
        <end position="300"/>
    </location>
</feature>